<dbReference type="InterPro" id="IPR014710">
    <property type="entry name" value="RmlC-like_jellyroll"/>
</dbReference>
<dbReference type="OrthoDB" id="1973590at2"/>
<dbReference type="RefSeq" id="WP_116553804.1">
    <property type="nucleotide sequence ID" value="NZ_QCZG01000007.1"/>
</dbReference>
<dbReference type="EMBL" id="QCZG01000007">
    <property type="protein sequence ID" value="PWA12600.1"/>
    <property type="molecule type" value="Genomic_DNA"/>
</dbReference>
<dbReference type="Pfam" id="PF00190">
    <property type="entry name" value="Cupin_1"/>
    <property type="match status" value="2"/>
</dbReference>
<evidence type="ECO:0000313" key="3">
    <source>
        <dbReference type="Proteomes" id="UP000245998"/>
    </source>
</evidence>
<feature type="domain" description="Cupin type-1" evidence="1">
    <location>
        <begin position="194"/>
        <end position="329"/>
    </location>
</feature>
<name>A0A2U1K524_9BACI</name>
<organism evidence="2 3">
    <name type="scientific">Pueribacillus theae</name>
    <dbReference type="NCBI Taxonomy" id="2171751"/>
    <lineage>
        <taxon>Bacteria</taxon>
        <taxon>Bacillati</taxon>
        <taxon>Bacillota</taxon>
        <taxon>Bacilli</taxon>
        <taxon>Bacillales</taxon>
        <taxon>Bacillaceae</taxon>
        <taxon>Pueribacillus</taxon>
    </lineage>
</organism>
<dbReference type="Proteomes" id="UP000245998">
    <property type="component" value="Unassembled WGS sequence"/>
</dbReference>
<accession>A0A2U1K524</accession>
<evidence type="ECO:0000313" key="2">
    <source>
        <dbReference type="EMBL" id="PWA12600.1"/>
    </source>
</evidence>
<proteinExistence type="predicted"/>
<reference evidence="2 3" key="1">
    <citation type="submission" date="2018-04" db="EMBL/GenBank/DDBJ databases">
        <title>Camelliibacillus theae gen. nov., sp. nov., isolated from Pu'er tea.</title>
        <authorList>
            <person name="Niu L."/>
        </authorList>
    </citation>
    <scope>NUCLEOTIDE SEQUENCE [LARGE SCALE GENOMIC DNA]</scope>
    <source>
        <strain evidence="2 3">T8</strain>
    </source>
</reference>
<dbReference type="Gene3D" id="2.60.120.10">
    <property type="entry name" value="Jelly Rolls"/>
    <property type="match status" value="2"/>
</dbReference>
<gene>
    <name evidence="2" type="ORF">DCC39_05090</name>
</gene>
<keyword evidence="3" id="KW-1185">Reference proteome</keyword>
<dbReference type="AlphaFoldDB" id="A0A2U1K524"/>
<dbReference type="CDD" id="cd20306">
    <property type="entry name" value="cupin_OxDC-like"/>
    <property type="match status" value="2"/>
</dbReference>
<evidence type="ECO:0000259" key="1">
    <source>
        <dbReference type="SMART" id="SM00835"/>
    </source>
</evidence>
<protein>
    <recommendedName>
        <fullName evidence="1">Cupin type-1 domain-containing protein</fullName>
    </recommendedName>
</protein>
<sequence>MGAPNLFLKNRAVFFQKNSKNVIFEVTSAQLPVLNRIGLDDLFLTKGHIQAPHWHPNAAELNYVAAGEAMISVLDPLRHRLLSYHVKRGQVVYIPINWWHWVSAISDKVHIVQTFSNADRQIIEGPDVLKKTPPEVFQLAYGVDAKAFAKLLAPITERVVIGPENPHLTEELNMMGNIMPSSSPILFFDLRQNLSVRRDDSLLFKVTCRQIPLMHDLSLGDLFLTKGHIREPHWHPNADEFDYIISGQVTISILNPFTLQLISGNVQAGQVVFIPKGWWHWIIPVTEKTHLLVFFNDGKIESVEGSDVLRLTPPRVYEQAYGINAEKLDKELTSIRKTLTIGPPSTTDEQIWF</sequence>
<dbReference type="SUPFAM" id="SSF51182">
    <property type="entry name" value="RmlC-like cupins"/>
    <property type="match status" value="1"/>
</dbReference>
<feature type="domain" description="Cupin type-1" evidence="1">
    <location>
        <begin position="4"/>
        <end position="149"/>
    </location>
</feature>
<dbReference type="InterPro" id="IPR050253">
    <property type="entry name" value="Seed_Storage-Functional"/>
</dbReference>
<comment type="caution">
    <text evidence="2">The sequence shown here is derived from an EMBL/GenBank/DDBJ whole genome shotgun (WGS) entry which is preliminary data.</text>
</comment>
<dbReference type="PANTHER" id="PTHR31189">
    <property type="entry name" value="OS03G0336100 PROTEIN-RELATED"/>
    <property type="match status" value="1"/>
</dbReference>
<dbReference type="InterPro" id="IPR011051">
    <property type="entry name" value="RmlC_Cupin_sf"/>
</dbReference>
<dbReference type="SMART" id="SM00835">
    <property type="entry name" value="Cupin_1"/>
    <property type="match status" value="2"/>
</dbReference>
<dbReference type="InterPro" id="IPR006045">
    <property type="entry name" value="Cupin_1"/>
</dbReference>